<protein>
    <submittedName>
        <fullName evidence="2">Uncharacterized protein</fullName>
    </submittedName>
</protein>
<dbReference type="RefSeq" id="XP_038813465.1">
    <property type="nucleotide sequence ID" value="XM_038949726.1"/>
</dbReference>
<proteinExistence type="predicted"/>
<evidence type="ECO:0000256" key="1">
    <source>
        <dbReference type="SAM" id="MobiDB-lite"/>
    </source>
</evidence>
<dbReference type="Proteomes" id="UP000783213">
    <property type="component" value="Unassembled WGS sequence"/>
</dbReference>
<organism evidence="2 3">
    <name type="scientific">Botrytis deweyae</name>
    <dbReference type="NCBI Taxonomy" id="2478750"/>
    <lineage>
        <taxon>Eukaryota</taxon>
        <taxon>Fungi</taxon>
        <taxon>Dikarya</taxon>
        <taxon>Ascomycota</taxon>
        <taxon>Pezizomycotina</taxon>
        <taxon>Leotiomycetes</taxon>
        <taxon>Helotiales</taxon>
        <taxon>Sclerotiniaceae</taxon>
        <taxon>Botrytis</taxon>
    </lineage>
</organism>
<name>A0ABQ7IW89_9HELO</name>
<keyword evidence="3" id="KW-1185">Reference proteome</keyword>
<reference evidence="2 3" key="1">
    <citation type="journal article" date="2020" name="Genome Biol. Evol.">
        <title>Comparative genomics of Sclerotiniaceae.</title>
        <authorList>
            <person name="Valero Jimenez C.A."/>
            <person name="Steentjes M."/>
            <person name="Scholten O.E."/>
            <person name="Van Kan J.A.L."/>
        </authorList>
    </citation>
    <scope>NUCLEOTIDE SEQUENCE [LARGE SCALE GENOMIC DNA]</scope>
    <source>
        <strain evidence="2 3">B1</strain>
    </source>
</reference>
<dbReference type="EMBL" id="RCSX01000004">
    <property type="protein sequence ID" value="KAF7935887.1"/>
    <property type="molecule type" value="Genomic_DNA"/>
</dbReference>
<feature type="region of interest" description="Disordered" evidence="1">
    <location>
        <begin position="227"/>
        <end position="259"/>
    </location>
</feature>
<evidence type="ECO:0000313" key="2">
    <source>
        <dbReference type="EMBL" id="KAF7935887.1"/>
    </source>
</evidence>
<dbReference type="GeneID" id="62228881"/>
<accession>A0ABQ7IW89</accession>
<evidence type="ECO:0000313" key="3">
    <source>
        <dbReference type="Proteomes" id="UP000783213"/>
    </source>
</evidence>
<feature type="compositionally biased region" description="Basic and acidic residues" evidence="1">
    <location>
        <begin position="242"/>
        <end position="259"/>
    </location>
</feature>
<sequence>MSEMQHGMDSSGVTNFPELEFTSNILTETDSTFGERHTSTTWECGLLLLVVDWYSGGKSAGSPCLAQWTVANRIAVASVFYSWATFLNNENVLYELEPSRVLANGGAYSKGQLVALWRKITKTDFRNYAIAALYRKILPLKDKLEAEFKVKICYLKHEILPGCLSEDNTSHKNDGTLGQYNVKFSTSINNGPTAERLWQTLDEKRKERERLYDLVLQQTKHAMEQTFTSHPRSLYPTFRGGTKRDQGSSRIERGRIRKP</sequence>
<gene>
    <name evidence="2" type="ORF">EAE98_002107</name>
</gene>
<comment type="caution">
    <text evidence="2">The sequence shown here is derived from an EMBL/GenBank/DDBJ whole genome shotgun (WGS) entry which is preliminary data.</text>
</comment>